<evidence type="ECO:0000313" key="1">
    <source>
        <dbReference type="EMBL" id="KAK3761581.1"/>
    </source>
</evidence>
<sequence length="76" mass="8555">MEDNFPSRRTDRHVSVMCSEQLVRVVVQVPVQLGQQTTPDLHWPQIPGNVLEVAAISNACSVCMYELRPHALLDDL</sequence>
<dbReference type="AlphaFoldDB" id="A0AAE1D8V1"/>
<proteinExistence type="predicted"/>
<dbReference type="Proteomes" id="UP001283361">
    <property type="component" value="Unassembled WGS sequence"/>
</dbReference>
<reference evidence="1" key="1">
    <citation type="journal article" date="2023" name="G3 (Bethesda)">
        <title>A reference genome for the long-term kleptoplast-retaining sea slug Elysia crispata morphotype clarki.</title>
        <authorList>
            <person name="Eastman K.E."/>
            <person name="Pendleton A.L."/>
            <person name="Shaikh M.A."/>
            <person name="Suttiyut T."/>
            <person name="Ogas R."/>
            <person name="Tomko P."/>
            <person name="Gavelis G."/>
            <person name="Widhalm J.R."/>
            <person name="Wisecaver J.H."/>
        </authorList>
    </citation>
    <scope>NUCLEOTIDE SEQUENCE</scope>
    <source>
        <strain evidence="1">ECLA1</strain>
    </source>
</reference>
<evidence type="ECO:0000313" key="2">
    <source>
        <dbReference type="Proteomes" id="UP001283361"/>
    </source>
</evidence>
<comment type="caution">
    <text evidence="1">The sequence shown here is derived from an EMBL/GenBank/DDBJ whole genome shotgun (WGS) entry which is preliminary data.</text>
</comment>
<name>A0AAE1D8V1_9GAST</name>
<gene>
    <name evidence="1" type="ORF">RRG08_010305</name>
</gene>
<keyword evidence="2" id="KW-1185">Reference proteome</keyword>
<organism evidence="1 2">
    <name type="scientific">Elysia crispata</name>
    <name type="common">lettuce slug</name>
    <dbReference type="NCBI Taxonomy" id="231223"/>
    <lineage>
        <taxon>Eukaryota</taxon>
        <taxon>Metazoa</taxon>
        <taxon>Spiralia</taxon>
        <taxon>Lophotrochozoa</taxon>
        <taxon>Mollusca</taxon>
        <taxon>Gastropoda</taxon>
        <taxon>Heterobranchia</taxon>
        <taxon>Euthyneura</taxon>
        <taxon>Panpulmonata</taxon>
        <taxon>Sacoglossa</taxon>
        <taxon>Placobranchoidea</taxon>
        <taxon>Plakobranchidae</taxon>
        <taxon>Elysia</taxon>
    </lineage>
</organism>
<protein>
    <submittedName>
        <fullName evidence="1">Uncharacterized protein</fullName>
    </submittedName>
</protein>
<accession>A0AAE1D8V1</accession>
<dbReference type="EMBL" id="JAWDGP010004873">
    <property type="protein sequence ID" value="KAK3761581.1"/>
    <property type="molecule type" value="Genomic_DNA"/>
</dbReference>